<dbReference type="InterPro" id="IPR036388">
    <property type="entry name" value="WH-like_DNA-bd_sf"/>
</dbReference>
<evidence type="ECO:0000313" key="6">
    <source>
        <dbReference type="EMBL" id="MDP9868039.1"/>
    </source>
</evidence>
<reference evidence="6 7" key="1">
    <citation type="submission" date="2023-07" db="EMBL/GenBank/DDBJ databases">
        <title>Sequencing the genomes of 1000 actinobacteria strains.</title>
        <authorList>
            <person name="Klenk H.-P."/>
        </authorList>
    </citation>
    <scope>NUCLEOTIDE SEQUENCE [LARGE SCALE GENOMIC DNA]</scope>
    <source>
        <strain evidence="6 7">DSM 44109</strain>
    </source>
</reference>
<dbReference type="InterPro" id="IPR005119">
    <property type="entry name" value="LysR_subst-bd"/>
</dbReference>
<dbReference type="Pfam" id="PF03466">
    <property type="entry name" value="LysR_substrate"/>
    <property type="match status" value="1"/>
</dbReference>
<dbReference type="Pfam" id="PF00126">
    <property type="entry name" value="HTH_1"/>
    <property type="match status" value="1"/>
</dbReference>
<sequence length="326" mass="35442">MISRPLDLLSGRLKLKHLVLVTAIAEQGSILRAAERLHLAQPAVTRGLREVERILGVELFSRGPRGVTPTVFGEAFIDHARAVQAELRRAGDRIAGLADGEAGTVTVGTLLTATNVLLPRSIASLKAERPGVTVIVREGTFDSLVPRLVDGETDLILGRLNPIEDRPGLRQIPLYNEPVLLVARAGHPAEQARTLPELLGYPWILPLEQTSLRQELEQVFHRQGLALPGNRVECTSILTIRSLLLETDMIAALPALFVSTDSRLVELPVPLASVRRSVGVTLPEARALPPAGRAMLSHLQQQAERLRQEQAGRLRQALPADPGRDG</sequence>
<proteinExistence type="inferred from homology"/>
<dbReference type="EMBL" id="JAUSRB010000002">
    <property type="protein sequence ID" value="MDP9868039.1"/>
    <property type="molecule type" value="Genomic_DNA"/>
</dbReference>
<evidence type="ECO:0000256" key="4">
    <source>
        <dbReference type="ARBA" id="ARBA00023163"/>
    </source>
</evidence>
<dbReference type="Proteomes" id="UP001230426">
    <property type="component" value="Unassembled WGS sequence"/>
</dbReference>
<keyword evidence="4" id="KW-0804">Transcription</keyword>
<keyword evidence="2" id="KW-0805">Transcription regulation</keyword>
<feature type="domain" description="HTH lysR-type" evidence="5">
    <location>
        <begin position="13"/>
        <end position="70"/>
    </location>
</feature>
<name>A0ABT9RH43_9ACTN</name>
<accession>A0ABT9RH43</accession>
<protein>
    <submittedName>
        <fullName evidence="6">DNA-binding transcriptional LysR family regulator</fullName>
    </submittedName>
</protein>
<evidence type="ECO:0000313" key="7">
    <source>
        <dbReference type="Proteomes" id="UP001230426"/>
    </source>
</evidence>
<keyword evidence="3 6" id="KW-0238">DNA-binding</keyword>
<comment type="similarity">
    <text evidence="1">Belongs to the LysR transcriptional regulatory family.</text>
</comment>
<evidence type="ECO:0000256" key="2">
    <source>
        <dbReference type="ARBA" id="ARBA00023015"/>
    </source>
</evidence>
<keyword evidence="7" id="KW-1185">Reference proteome</keyword>
<dbReference type="GO" id="GO:0003677">
    <property type="term" value="F:DNA binding"/>
    <property type="evidence" value="ECO:0007669"/>
    <property type="project" value="UniProtKB-KW"/>
</dbReference>
<dbReference type="InterPro" id="IPR036390">
    <property type="entry name" value="WH_DNA-bd_sf"/>
</dbReference>
<dbReference type="Gene3D" id="3.40.190.290">
    <property type="match status" value="1"/>
</dbReference>
<dbReference type="SUPFAM" id="SSF46785">
    <property type="entry name" value="Winged helix' DNA-binding domain"/>
    <property type="match status" value="1"/>
</dbReference>
<dbReference type="PANTHER" id="PTHR30419:SF8">
    <property type="entry name" value="NITROGEN ASSIMILATION TRANSCRIPTIONAL ACTIVATOR-RELATED"/>
    <property type="match status" value="1"/>
</dbReference>
<evidence type="ECO:0000259" key="5">
    <source>
        <dbReference type="PROSITE" id="PS50931"/>
    </source>
</evidence>
<gene>
    <name evidence="6" type="ORF">J2S55_007305</name>
</gene>
<organism evidence="6 7">
    <name type="scientific">Streptosporangium brasiliense</name>
    <dbReference type="NCBI Taxonomy" id="47480"/>
    <lineage>
        <taxon>Bacteria</taxon>
        <taxon>Bacillati</taxon>
        <taxon>Actinomycetota</taxon>
        <taxon>Actinomycetes</taxon>
        <taxon>Streptosporangiales</taxon>
        <taxon>Streptosporangiaceae</taxon>
        <taxon>Streptosporangium</taxon>
    </lineage>
</organism>
<dbReference type="RefSeq" id="WP_306870389.1">
    <property type="nucleotide sequence ID" value="NZ_JAUSRB010000002.1"/>
</dbReference>
<dbReference type="PROSITE" id="PS50931">
    <property type="entry name" value="HTH_LYSR"/>
    <property type="match status" value="1"/>
</dbReference>
<comment type="caution">
    <text evidence="6">The sequence shown here is derived from an EMBL/GenBank/DDBJ whole genome shotgun (WGS) entry which is preliminary data.</text>
</comment>
<evidence type="ECO:0000256" key="3">
    <source>
        <dbReference type="ARBA" id="ARBA00023125"/>
    </source>
</evidence>
<dbReference type="PANTHER" id="PTHR30419">
    <property type="entry name" value="HTH-TYPE TRANSCRIPTIONAL REGULATOR YBHD"/>
    <property type="match status" value="1"/>
</dbReference>
<dbReference type="SUPFAM" id="SSF53850">
    <property type="entry name" value="Periplasmic binding protein-like II"/>
    <property type="match status" value="1"/>
</dbReference>
<evidence type="ECO:0000256" key="1">
    <source>
        <dbReference type="ARBA" id="ARBA00009437"/>
    </source>
</evidence>
<dbReference type="InterPro" id="IPR050950">
    <property type="entry name" value="HTH-type_LysR_regulators"/>
</dbReference>
<dbReference type="Gene3D" id="1.10.10.10">
    <property type="entry name" value="Winged helix-like DNA-binding domain superfamily/Winged helix DNA-binding domain"/>
    <property type="match status" value="1"/>
</dbReference>
<dbReference type="PRINTS" id="PR00039">
    <property type="entry name" value="HTHLYSR"/>
</dbReference>
<dbReference type="InterPro" id="IPR000847">
    <property type="entry name" value="LysR_HTH_N"/>
</dbReference>